<keyword evidence="11" id="KW-0585">Phenylalanine catabolism</keyword>
<dbReference type="InterPro" id="IPR001273">
    <property type="entry name" value="ArAA_hydroxylase"/>
</dbReference>
<evidence type="ECO:0000256" key="5">
    <source>
        <dbReference type="ARBA" id="ARBA00011995"/>
    </source>
</evidence>
<keyword evidence="7 13" id="KW-0479">Metal-binding</keyword>
<keyword evidence="9 13" id="KW-0408">Iron</keyword>
<evidence type="ECO:0000256" key="13">
    <source>
        <dbReference type="PIRSR" id="PIRSR601273-2"/>
    </source>
</evidence>
<feature type="binding site" evidence="13">
    <location>
        <position position="189"/>
    </location>
    <ligand>
        <name>Fe cation</name>
        <dbReference type="ChEBI" id="CHEBI:24875"/>
    </ligand>
</feature>
<protein>
    <recommendedName>
        <fullName evidence="6">Phenylalanine-4-hydroxylase</fullName>
        <ecNumber evidence="5">1.14.16.1</ecNumber>
    </recommendedName>
    <alternativeName>
        <fullName evidence="12">Phe-4-monooxygenase</fullName>
    </alternativeName>
</protein>
<keyword evidence="10" id="KW-0503">Monooxygenase</keyword>
<evidence type="ECO:0000256" key="3">
    <source>
        <dbReference type="ARBA" id="ARBA00005088"/>
    </source>
</evidence>
<dbReference type="PROSITE" id="PS00367">
    <property type="entry name" value="BH4_AAA_HYDROXYL_1"/>
    <property type="match status" value="1"/>
</dbReference>
<dbReference type="GO" id="GO:0006559">
    <property type="term" value="P:L-phenylalanine catabolic process"/>
    <property type="evidence" value="ECO:0007669"/>
    <property type="project" value="UniProtKB-UniPathway"/>
</dbReference>
<proteinExistence type="inferred from homology"/>
<dbReference type="PANTHER" id="PTHR11473">
    <property type="entry name" value="AROMATIC AMINO ACID HYDROXYLASE"/>
    <property type="match status" value="1"/>
</dbReference>
<dbReference type="InterPro" id="IPR005960">
    <property type="entry name" value="Phe-4-hydroxylase_mono"/>
</dbReference>
<dbReference type="Gene3D" id="1.10.800.10">
    <property type="entry name" value="Aromatic amino acid hydroxylase"/>
    <property type="match status" value="1"/>
</dbReference>
<dbReference type="UniPathway" id="UPA00139">
    <property type="reaction ID" value="UER00337"/>
</dbReference>
<organism evidence="15 16">
    <name type="scientific">Sphingobium baderi LL03</name>
    <dbReference type="NCBI Taxonomy" id="1114964"/>
    <lineage>
        <taxon>Bacteria</taxon>
        <taxon>Pseudomonadati</taxon>
        <taxon>Pseudomonadota</taxon>
        <taxon>Alphaproteobacteria</taxon>
        <taxon>Sphingomonadales</taxon>
        <taxon>Sphingomonadaceae</taxon>
        <taxon>Sphingobium</taxon>
    </lineage>
</organism>
<comment type="pathway">
    <text evidence="3">Amino-acid degradation; L-phenylalanine degradation; acetoacetate and fumarate from L-phenylalanine: step 1/6.</text>
</comment>
<evidence type="ECO:0000256" key="10">
    <source>
        <dbReference type="ARBA" id="ARBA00023033"/>
    </source>
</evidence>
<dbReference type="GO" id="GO:0005506">
    <property type="term" value="F:iron ion binding"/>
    <property type="evidence" value="ECO:0007669"/>
    <property type="project" value="InterPro"/>
</dbReference>
<dbReference type="PROSITE" id="PS51410">
    <property type="entry name" value="BH4_AAA_HYDROXYL_2"/>
    <property type="match status" value="1"/>
</dbReference>
<dbReference type="PANTHER" id="PTHR11473:SF24">
    <property type="entry name" value="PHENYLALANINE-4-HYDROXYLASE"/>
    <property type="match status" value="1"/>
</dbReference>
<reference evidence="15 16" key="1">
    <citation type="journal article" date="2013" name="Genome Announc.">
        <title>Draft Genome Sequence of a Hexachlorocyclohexane-Degrading Bacterium, Sphingobium baderi Strain LL03T.</title>
        <authorList>
            <person name="Kaur J."/>
            <person name="Verma H."/>
            <person name="Tripathi C."/>
            <person name="Khurana J.P."/>
            <person name="Lal R."/>
        </authorList>
    </citation>
    <scope>NUCLEOTIDE SEQUENCE [LARGE SCALE GENOMIC DNA]</scope>
    <source>
        <strain evidence="15 16">LL03</strain>
    </source>
</reference>
<evidence type="ECO:0000256" key="1">
    <source>
        <dbReference type="ARBA" id="ARBA00001060"/>
    </source>
</evidence>
<evidence type="ECO:0000256" key="8">
    <source>
        <dbReference type="ARBA" id="ARBA00023002"/>
    </source>
</evidence>
<comment type="similarity">
    <text evidence="4">Belongs to the biopterin-dependent aromatic amino acid hydroxylase family.</text>
</comment>
<dbReference type="PRINTS" id="PR00372">
    <property type="entry name" value="FYWHYDRXLASE"/>
</dbReference>
<dbReference type="NCBIfam" id="TIGR01267">
    <property type="entry name" value="Phe4hydrox_mono"/>
    <property type="match status" value="1"/>
</dbReference>
<dbReference type="GO" id="GO:0004505">
    <property type="term" value="F:phenylalanine 4-monooxygenase activity"/>
    <property type="evidence" value="ECO:0007669"/>
    <property type="project" value="UniProtKB-EC"/>
</dbReference>
<feature type="binding site" evidence="13">
    <location>
        <position position="148"/>
    </location>
    <ligand>
        <name>Fe cation</name>
        <dbReference type="ChEBI" id="CHEBI:24875"/>
    </ligand>
</feature>
<dbReference type="InterPro" id="IPR018301">
    <property type="entry name" value="ArAA_hydroxylase_Fe/CU_BS"/>
</dbReference>
<gene>
    <name evidence="15" type="ORF">L485_07585</name>
</gene>
<accession>T0HXW1</accession>
<evidence type="ECO:0000256" key="11">
    <source>
        <dbReference type="ARBA" id="ARBA00023232"/>
    </source>
</evidence>
<evidence type="ECO:0000259" key="14">
    <source>
        <dbReference type="PROSITE" id="PS51410"/>
    </source>
</evidence>
<dbReference type="EMBL" id="ATIB01000049">
    <property type="protein sequence ID" value="EQB02364.1"/>
    <property type="molecule type" value="Genomic_DNA"/>
</dbReference>
<evidence type="ECO:0000313" key="16">
    <source>
        <dbReference type="Proteomes" id="UP000015524"/>
    </source>
</evidence>
<dbReference type="InterPro" id="IPR019774">
    <property type="entry name" value="Aromatic-AA_hydroxylase_C"/>
</dbReference>
<dbReference type="AlphaFoldDB" id="T0HXW1"/>
<dbReference type="InterPro" id="IPR036329">
    <property type="entry name" value="Aro-AA_hydroxylase_C_sf"/>
</dbReference>
<evidence type="ECO:0000256" key="2">
    <source>
        <dbReference type="ARBA" id="ARBA00001954"/>
    </source>
</evidence>
<dbReference type="InterPro" id="IPR036951">
    <property type="entry name" value="ArAA_hydroxylase_sf"/>
</dbReference>
<evidence type="ECO:0000256" key="12">
    <source>
        <dbReference type="ARBA" id="ARBA00029922"/>
    </source>
</evidence>
<evidence type="ECO:0000256" key="9">
    <source>
        <dbReference type="ARBA" id="ARBA00023004"/>
    </source>
</evidence>
<dbReference type="eggNOG" id="COG3186">
    <property type="taxonomic scope" value="Bacteria"/>
</dbReference>
<keyword evidence="16" id="KW-1185">Reference proteome</keyword>
<dbReference type="NCBIfam" id="NF008877">
    <property type="entry name" value="PRK11913.1-2"/>
    <property type="match status" value="1"/>
</dbReference>
<comment type="caution">
    <text evidence="15">The sequence shown here is derived from an EMBL/GenBank/DDBJ whole genome shotgun (WGS) entry which is preliminary data.</text>
</comment>
<sequence>MKIETSFRQNRGIIFIMTHIHERPPEGAAADWTIPQDWSAYTPRDHAMWDRLFARQAAMLPGRAVPEFMEGLDILRMTKPGIPDFTELSDRLMQRTGWQVVAVPGLVPDRVFFEHLANRRFVAGRFIRTPEQLDYLEEPDVFHDVFGHVPLLAHPVFADYMQAYGEGGLRAERMGAIDRLARLYWYTVEFGLIRQGDDLHLYGAGIVSSHGESIFALDDPSPNRLGFDLKRLMRTKYRIDDYQQSYFVIDSFEDLLRQTVETDFAPLYHALEGAPDLEVDTILPEDRIYTLGTQAYARGRFTKEDRLP</sequence>
<name>T0HXW1_9SPHN</name>
<dbReference type="PATRIC" id="fig|1114964.3.peg.1472"/>
<evidence type="ECO:0000256" key="4">
    <source>
        <dbReference type="ARBA" id="ARBA00009712"/>
    </source>
</evidence>
<dbReference type="Pfam" id="PF00351">
    <property type="entry name" value="Biopterin_H"/>
    <property type="match status" value="1"/>
</dbReference>
<evidence type="ECO:0000313" key="15">
    <source>
        <dbReference type="EMBL" id="EQB02364.1"/>
    </source>
</evidence>
<feature type="binding site" evidence="13">
    <location>
        <position position="143"/>
    </location>
    <ligand>
        <name>Fe cation</name>
        <dbReference type="ChEBI" id="CHEBI:24875"/>
    </ligand>
</feature>
<dbReference type="EC" id="1.14.16.1" evidence="5"/>
<evidence type="ECO:0000256" key="6">
    <source>
        <dbReference type="ARBA" id="ARBA00020276"/>
    </source>
</evidence>
<dbReference type="CDD" id="cd03348">
    <property type="entry name" value="pro_PheOH"/>
    <property type="match status" value="1"/>
</dbReference>
<feature type="domain" description="Biopterin-dependent aromatic amino acid hydroxylase family profile" evidence="14">
    <location>
        <begin position="1"/>
        <end position="308"/>
    </location>
</feature>
<comment type="cofactor">
    <cofactor evidence="2 13">
        <name>Fe(2+)</name>
        <dbReference type="ChEBI" id="CHEBI:29033"/>
    </cofactor>
</comment>
<dbReference type="Proteomes" id="UP000015524">
    <property type="component" value="Unassembled WGS sequence"/>
</dbReference>
<dbReference type="SUPFAM" id="SSF56534">
    <property type="entry name" value="Aromatic aminoacid monoxygenases, catalytic and oligomerization domains"/>
    <property type="match status" value="1"/>
</dbReference>
<comment type="catalytic activity">
    <reaction evidence="1">
        <text>(6R)-L-erythro-5,6,7,8-tetrahydrobiopterin + L-phenylalanine + O2 = (4aS,6R)-4a-hydroxy-L-erythro-5,6,7,8-tetrahydrobiopterin + L-tyrosine</text>
        <dbReference type="Rhea" id="RHEA:20273"/>
        <dbReference type="ChEBI" id="CHEBI:15379"/>
        <dbReference type="ChEBI" id="CHEBI:15642"/>
        <dbReference type="ChEBI" id="CHEBI:58095"/>
        <dbReference type="ChEBI" id="CHEBI:58315"/>
        <dbReference type="ChEBI" id="CHEBI:59560"/>
        <dbReference type="EC" id="1.14.16.1"/>
    </reaction>
</comment>
<keyword evidence="8" id="KW-0560">Oxidoreductase</keyword>
<evidence type="ECO:0000256" key="7">
    <source>
        <dbReference type="ARBA" id="ARBA00022723"/>
    </source>
</evidence>